<feature type="transmembrane region" description="Helical" evidence="1">
    <location>
        <begin position="123"/>
        <end position="142"/>
    </location>
</feature>
<accession>A0A9J5YDJ2</accession>
<gene>
    <name evidence="2" type="ORF">H5410_029723</name>
</gene>
<dbReference type="AlphaFoldDB" id="A0A9J5YDJ2"/>
<organism evidence="2 3">
    <name type="scientific">Solanum commersonii</name>
    <name type="common">Commerson's wild potato</name>
    <name type="synonym">Commerson's nightshade</name>
    <dbReference type="NCBI Taxonomy" id="4109"/>
    <lineage>
        <taxon>Eukaryota</taxon>
        <taxon>Viridiplantae</taxon>
        <taxon>Streptophyta</taxon>
        <taxon>Embryophyta</taxon>
        <taxon>Tracheophyta</taxon>
        <taxon>Spermatophyta</taxon>
        <taxon>Magnoliopsida</taxon>
        <taxon>eudicotyledons</taxon>
        <taxon>Gunneridae</taxon>
        <taxon>Pentapetalae</taxon>
        <taxon>asterids</taxon>
        <taxon>lamiids</taxon>
        <taxon>Solanales</taxon>
        <taxon>Solanaceae</taxon>
        <taxon>Solanoideae</taxon>
        <taxon>Solaneae</taxon>
        <taxon>Solanum</taxon>
    </lineage>
</organism>
<dbReference type="OrthoDB" id="27073at2759"/>
<dbReference type="EMBL" id="JACXVP010000006">
    <property type="protein sequence ID" value="KAG5598353.1"/>
    <property type="molecule type" value="Genomic_DNA"/>
</dbReference>
<comment type="caution">
    <text evidence="2">The sequence shown here is derived from an EMBL/GenBank/DDBJ whole genome shotgun (WGS) entry which is preliminary data.</text>
</comment>
<evidence type="ECO:0000313" key="3">
    <source>
        <dbReference type="Proteomes" id="UP000824120"/>
    </source>
</evidence>
<keyword evidence="1" id="KW-0472">Membrane</keyword>
<evidence type="ECO:0000313" key="2">
    <source>
        <dbReference type="EMBL" id="KAG5598353.1"/>
    </source>
</evidence>
<keyword evidence="1" id="KW-1133">Transmembrane helix</keyword>
<dbReference type="Proteomes" id="UP000824120">
    <property type="component" value="Chromosome 6"/>
</dbReference>
<reference evidence="2 3" key="1">
    <citation type="submission" date="2020-09" db="EMBL/GenBank/DDBJ databases">
        <title>De no assembly of potato wild relative species, Solanum commersonii.</title>
        <authorList>
            <person name="Cho K."/>
        </authorList>
    </citation>
    <scope>NUCLEOTIDE SEQUENCE [LARGE SCALE GENOMIC DNA]</scope>
    <source>
        <strain evidence="2">LZ3.2</strain>
        <tissue evidence="2">Leaf</tissue>
    </source>
</reference>
<proteinExistence type="predicted"/>
<protein>
    <submittedName>
        <fullName evidence="2">Uncharacterized protein</fullName>
    </submittedName>
</protein>
<evidence type="ECO:0000256" key="1">
    <source>
        <dbReference type="SAM" id="Phobius"/>
    </source>
</evidence>
<keyword evidence="3" id="KW-1185">Reference proteome</keyword>
<sequence length="157" mass="18034">MCSGKPPYSYAPQLYDKYKEALDEYINSTVYKELSSKAINAVIMLAIGFVFDDETKFVLQKVKHELLVVYTNQLLEKEHSESRALLRDDKVPRYGSYEAFTDRAWLHSVRDCLFRHLSSAPSILLGGALYFHFSMLAFIPSFQAPSKSPRLRLEVKS</sequence>
<name>A0A9J5YDJ2_SOLCO</name>
<keyword evidence="1" id="KW-0812">Transmembrane</keyword>